<sequence length="141" mass="15004">MVAPKPMTSEDVPGSGPSIPQDTQAPQSPTSKDVPSPKATSAKPGTSNALKEVEKWDVPPTSSKVVVAGQWCTNITTALSSQIRVLKNLQRSLQSDMDRDPKALEDTLSPVKSKLDEICGISRLCAPMGYRPATSKPSNLC</sequence>
<evidence type="ECO:0000313" key="3">
    <source>
        <dbReference type="Proteomes" id="UP000813444"/>
    </source>
</evidence>
<feature type="compositionally biased region" description="Polar residues" evidence="1">
    <location>
        <begin position="18"/>
        <end position="33"/>
    </location>
</feature>
<reference evidence="2" key="1">
    <citation type="journal article" date="2021" name="Nat. Commun.">
        <title>Genetic determinants of endophytism in the Arabidopsis root mycobiome.</title>
        <authorList>
            <person name="Mesny F."/>
            <person name="Miyauchi S."/>
            <person name="Thiergart T."/>
            <person name="Pickel B."/>
            <person name="Atanasova L."/>
            <person name="Karlsson M."/>
            <person name="Huettel B."/>
            <person name="Barry K.W."/>
            <person name="Haridas S."/>
            <person name="Chen C."/>
            <person name="Bauer D."/>
            <person name="Andreopoulos W."/>
            <person name="Pangilinan J."/>
            <person name="LaButti K."/>
            <person name="Riley R."/>
            <person name="Lipzen A."/>
            <person name="Clum A."/>
            <person name="Drula E."/>
            <person name="Henrissat B."/>
            <person name="Kohler A."/>
            <person name="Grigoriev I.V."/>
            <person name="Martin F.M."/>
            <person name="Hacquard S."/>
        </authorList>
    </citation>
    <scope>NUCLEOTIDE SEQUENCE</scope>
    <source>
        <strain evidence="2">MPI-CAGE-CH-0235</strain>
    </source>
</reference>
<organism evidence="2 3">
    <name type="scientific">Stachybotrys elegans</name>
    <dbReference type="NCBI Taxonomy" id="80388"/>
    <lineage>
        <taxon>Eukaryota</taxon>
        <taxon>Fungi</taxon>
        <taxon>Dikarya</taxon>
        <taxon>Ascomycota</taxon>
        <taxon>Pezizomycotina</taxon>
        <taxon>Sordariomycetes</taxon>
        <taxon>Hypocreomycetidae</taxon>
        <taxon>Hypocreales</taxon>
        <taxon>Stachybotryaceae</taxon>
        <taxon>Stachybotrys</taxon>
    </lineage>
</organism>
<evidence type="ECO:0000313" key="2">
    <source>
        <dbReference type="EMBL" id="KAH7312288.1"/>
    </source>
</evidence>
<gene>
    <name evidence="2" type="ORF">B0I35DRAFT_436595</name>
</gene>
<evidence type="ECO:0000256" key="1">
    <source>
        <dbReference type="SAM" id="MobiDB-lite"/>
    </source>
</evidence>
<comment type="caution">
    <text evidence="2">The sequence shown here is derived from an EMBL/GenBank/DDBJ whole genome shotgun (WGS) entry which is preliminary data.</text>
</comment>
<feature type="region of interest" description="Disordered" evidence="1">
    <location>
        <begin position="1"/>
        <end position="56"/>
    </location>
</feature>
<name>A0A8K0WNZ4_9HYPO</name>
<dbReference type="EMBL" id="JAGPNK010000010">
    <property type="protein sequence ID" value="KAH7312288.1"/>
    <property type="molecule type" value="Genomic_DNA"/>
</dbReference>
<dbReference type="Proteomes" id="UP000813444">
    <property type="component" value="Unassembled WGS sequence"/>
</dbReference>
<proteinExistence type="predicted"/>
<accession>A0A8K0WNZ4</accession>
<protein>
    <submittedName>
        <fullName evidence="2">Uncharacterized protein</fullName>
    </submittedName>
</protein>
<keyword evidence="3" id="KW-1185">Reference proteome</keyword>
<dbReference type="AlphaFoldDB" id="A0A8K0WNZ4"/>